<evidence type="ECO:0000313" key="3">
    <source>
        <dbReference type="EMBL" id="KAJ7606875.1"/>
    </source>
</evidence>
<keyword evidence="2" id="KW-0413">Isomerase</keyword>
<name>A0AAD7F7F7_9AGAR</name>
<gene>
    <name evidence="3" type="ORF">FB45DRAFT_847452</name>
</gene>
<accession>A0AAD7F7F7</accession>
<dbReference type="EMBL" id="JARKIF010000054">
    <property type="protein sequence ID" value="KAJ7606875.1"/>
    <property type="molecule type" value="Genomic_DNA"/>
</dbReference>
<evidence type="ECO:0000256" key="1">
    <source>
        <dbReference type="ARBA" id="ARBA00008270"/>
    </source>
</evidence>
<dbReference type="AlphaFoldDB" id="A0AAD7F7F7"/>
<dbReference type="GO" id="GO:0016853">
    <property type="term" value="F:isomerase activity"/>
    <property type="evidence" value="ECO:0007669"/>
    <property type="project" value="UniProtKB-KW"/>
</dbReference>
<protein>
    <recommendedName>
        <fullName evidence="5">Diaminopimelate epimerase-like protein</fullName>
    </recommendedName>
</protein>
<dbReference type="Proteomes" id="UP001221142">
    <property type="component" value="Unassembled WGS sequence"/>
</dbReference>
<dbReference type="SUPFAM" id="SSF54506">
    <property type="entry name" value="Diaminopimelate epimerase-like"/>
    <property type="match status" value="1"/>
</dbReference>
<comment type="similarity">
    <text evidence="1">Belongs to the PhzF family.</text>
</comment>
<dbReference type="PANTHER" id="PTHR13774:SF17">
    <property type="entry name" value="PHENAZINE BIOSYNTHESIS-LIKE DOMAIN-CONTAINING PROTEIN"/>
    <property type="match status" value="1"/>
</dbReference>
<comment type="caution">
    <text evidence="3">The sequence shown here is derived from an EMBL/GenBank/DDBJ whole genome shotgun (WGS) entry which is preliminary data.</text>
</comment>
<dbReference type="PIRSF" id="PIRSF016184">
    <property type="entry name" value="PhzC_PhzF"/>
    <property type="match status" value="1"/>
</dbReference>
<dbReference type="GO" id="GO:0005737">
    <property type="term" value="C:cytoplasm"/>
    <property type="evidence" value="ECO:0007669"/>
    <property type="project" value="TreeGrafter"/>
</dbReference>
<evidence type="ECO:0008006" key="5">
    <source>
        <dbReference type="Google" id="ProtNLM"/>
    </source>
</evidence>
<reference evidence="3" key="1">
    <citation type="submission" date="2023-03" db="EMBL/GenBank/DDBJ databases">
        <title>Massive genome expansion in bonnet fungi (Mycena s.s.) driven by repeated elements and novel gene families across ecological guilds.</title>
        <authorList>
            <consortium name="Lawrence Berkeley National Laboratory"/>
            <person name="Harder C.B."/>
            <person name="Miyauchi S."/>
            <person name="Viragh M."/>
            <person name="Kuo A."/>
            <person name="Thoen E."/>
            <person name="Andreopoulos B."/>
            <person name="Lu D."/>
            <person name="Skrede I."/>
            <person name="Drula E."/>
            <person name="Henrissat B."/>
            <person name="Morin E."/>
            <person name="Kohler A."/>
            <person name="Barry K."/>
            <person name="LaButti K."/>
            <person name="Morin E."/>
            <person name="Salamov A."/>
            <person name="Lipzen A."/>
            <person name="Mereny Z."/>
            <person name="Hegedus B."/>
            <person name="Baldrian P."/>
            <person name="Stursova M."/>
            <person name="Weitz H."/>
            <person name="Taylor A."/>
            <person name="Grigoriev I.V."/>
            <person name="Nagy L.G."/>
            <person name="Martin F."/>
            <person name="Kauserud H."/>
        </authorList>
    </citation>
    <scope>NUCLEOTIDE SEQUENCE</scope>
    <source>
        <strain evidence="3">9284</strain>
    </source>
</reference>
<evidence type="ECO:0000256" key="2">
    <source>
        <dbReference type="ARBA" id="ARBA00023235"/>
    </source>
</evidence>
<proteinExistence type="inferred from homology"/>
<organism evidence="3 4">
    <name type="scientific">Roridomyces roridus</name>
    <dbReference type="NCBI Taxonomy" id="1738132"/>
    <lineage>
        <taxon>Eukaryota</taxon>
        <taxon>Fungi</taxon>
        <taxon>Dikarya</taxon>
        <taxon>Basidiomycota</taxon>
        <taxon>Agaricomycotina</taxon>
        <taxon>Agaricomycetes</taxon>
        <taxon>Agaricomycetidae</taxon>
        <taxon>Agaricales</taxon>
        <taxon>Marasmiineae</taxon>
        <taxon>Mycenaceae</taxon>
        <taxon>Roridomyces</taxon>
    </lineage>
</organism>
<keyword evidence="4" id="KW-1185">Reference proteome</keyword>
<dbReference type="Pfam" id="PF02567">
    <property type="entry name" value="PhzC-PhzF"/>
    <property type="match status" value="1"/>
</dbReference>
<dbReference type="Gene3D" id="3.10.310.10">
    <property type="entry name" value="Diaminopimelate Epimerase, Chain A, domain 1"/>
    <property type="match status" value="2"/>
</dbReference>
<evidence type="ECO:0000313" key="4">
    <source>
        <dbReference type="Proteomes" id="UP001221142"/>
    </source>
</evidence>
<sequence>MSQSNLMSPSTTTFPFYIVSAFSSGPFQGNPAAVLFIDSAPIEPAVLQRTATNFVQPMLSVVGAQRETSDSKIAAFDISWFTTSQELPANSFCGHGTIAAVRAIFERGLVGEGVETIEFRTKSGATIRACRVGENSVQIRVAGGVLTELAEEKKLKATKAIFSAFGREVDIKYLGVGSGPYEIYLVVELDEKEDLGNCQVNIDALRNTGYLTNVFTTTASGARGQFVSRMFSPATLPAPHSEDAVCGSAHGLLVPYWSLKNDLKKNEPLRATQVSSRGGQLDLLWDGDAVGLTGETFVMLKGEIYLQ</sequence>
<dbReference type="InterPro" id="IPR003719">
    <property type="entry name" value="Phenazine_PhzF-like"/>
</dbReference>
<dbReference type="PANTHER" id="PTHR13774">
    <property type="entry name" value="PHENAZINE BIOSYNTHESIS PROTEIN"/>
    <property type="match status" value="1"/>
</dbReference>